<dbReference type="GeneID" id="19160884"/>
<dbReference type="RefSeq" id="XP_007725085.1">
    <property type="nucleotide sequence ID" value="XM_007726895.1"/>
</dbReference>
<protein>
    <submittedName>
        <fullName evidence="3">Uncharacterized protein</fullName>
    </submittedName>
</protein>
<evidence type="ECO:0000256" key="1">
    <source>
        <dbReference type="SAM" id="Coils"/>
    </source>
</evidence>
<dbReference type="AlphaFoldDB" id="W9XYL7"/>
<feature type="region of interest" description="Disordered" evidence="2">
    <location>
        <begin position="177"/>
        <end position="198"/>
    </location>
</feature>
<evidence type="ECO:0000256" key="2">
    <source>
        <dbReference type="SAM" id="MobiDB-lite"/>
    </source>
</evidence>
<comment type="caution">
    <text evidence="3">The sequence shown here is derived from an EMBL/GenBank/DDBJ whole genome shotgun (WGS) entry which is preliminary data.</text>
</comment>
<evidence type="ECO:0000313" key="3">
    <source>
        <dbReference type="EMBL" id="EXJ85647.1"/>
    </source>
</evidence>
<evidence type="ECO:0000313" key="4">
    <source>
        <dbReference type="Proteomes" id="UP000019484"/>
    </source>
</evidence>
<name>W9XYL7_9EURO</name>
<gene>
    <name evidence="3" type="ORF">A1O1_06013</name>
</gene>
<dbReference type="Proteomes" id="UP000019484">
    <property type="component" value="Unassembled WGS sequence"/>
</dbReference>
<accession>W9XYL7</accession>
<reference evidence="3 4" key="1">
    <citation type="submission" date="2013-03" db="EMBL/GenBank/DDBJ databases">
        <title>The Genome Sequence of Capronia coronata CBS 617.96.</title>
        <authorList>
            <consortium name="The Broad Institute Genomics Platform"/>
            <person name="Cuomo C."/>
            <person name="de Hoog S."/>
            <person name="Gorbushina A."/>
            <person name="Walker B."/>
            <person name="Young S.K."/>
            <person name="Zeng Q."/>
            <person name="Gargeya S."/>
            <person name="Fitzgerald M."/>
            <person name="Haas B."/>
            <person name="Abouelleil A."/>
            <person name="Allen A.W."/>
            <person name="Alvarado L."/>
            <person name="Arachchi H.M."/>
            <person name="Berlin A.M."/>
            <person name="Chapman S.B."/>
            <person name="Gainer-Dewar J."/>
            <person name="Goldberg J."/>
            <person name="Griggs A."/>
            <person name="Gujja S."/>
            <person name="Hansen M."/>
            <person name="Howarth C."/>
            <person name="Imamovic A."/>
            <person name="Ireland A."/>
            <person name="Larimer J."/>
            <person name="McCowan C."/>
            <person name="Murphy C."/>
            <person name="Pearson M."/>
            <person name="Poon T.W."/>
            <person name="Priest M."/>
            <person name="Roberts A."/>
            <person name="Saif S."/>
            <person name="Shea T."/>
            <person name="Sisk P."/>
            <person name="Sykes S."/>
            <person name="Wortman J."/>
            <person name="Nusbaum C."/>
            <person name="Birren B."/>
        </authorList>
    </citation>
    <scope>NUCLEOTIDE SEQUENCE [LARGE SCALE GENOMIC DNA]</scope>
    <source>
        <strain evidence="3 4">CBS 617.96</strain>
    </source>
</reference>
<organism evidence="3 4">
    <name type="scientific">Capronia coronata CBS 617.96</name>
    <dbReference type="NCBI Taxonomy" id="1182541"/>
    <lineage>
        <taxon>Eukaryota</taxon>
        <taxon>Fungi</taxon>
        <taxon>Dikarya</taxon>
        <taxon>Ascomycota</taxon>
        <taxon>Pezizomycotina</taxon>
        <taxon>Eurotiomycetes</taxon>
        <taxon>Chaetothyriomycetidae</taxon>
        <taxon>Chaetothyriales</taxon>
        <taxon>Herpotrichiellaceae</taxon>
        <taxon>Capronia</taxon>
    </lineage>
</organism>
<dbReference type="EMBL" id="AMWN01000005">
    <property type="protein sequence ID" value="EXJ85647.1"/>
    <property type="molecule type" value="Genomic_DNA"/>
</dbReference>
<feature type="coiled-coil region" evidence="1">
    <location>
        <begin position="125"/>
        <end position="172"/>
    </location>
</feature>
<keyword evidence="4" id="KW-1185">Reference proteome</keyword>
<keyword evidence="1" id="KW-0175">Coiled coil</keyword>
<sequence>MCWYKIAVCPYPHREPISASIFNPSNVSRWEHCDKPHPWGRLSCGNLVVEHPEDLFRYETQATFAHILGTRSNLPAEGENQQRATFSVRQRRSSTETTIVPGGSARRQVPSAPCPWCTAILKTVATKSKEIHEEARKEIDRLEEKMDISPGLRQMQREIQDKEHELDDLRHVAWKKAKDLLDRRNGEDESDRNGRTQG</sequence>
<dbReference type="HOGENOM" id="CLU_1408575_0_0_1"/>
<dbReference type="OrthoDB" id="4146362at2759"/>
<proteinExistence type="predicted"/>